<evidence type="ECO:0000259" key="1">
    <source>
        <dbReference type="Pfam" id="PF13358"/>
    </source>
</evidence>
<reference evidence="2" key="3">
    <citation type="submission" date="2015-02" db="EMBL/GenBank/DDBJ databases">
        <title>Evolutionary Origins and Diversification of the Mycorrhizal Mutualists.</title>
        <authorList>
            <consortium name="DOE Joint Genome Institute"/>
            <consortium name="Mycorrhizal Genomics Consortium"/>
            <person name="Kohler A."/>
            <person name="Kuo A."/>
            <person name="Nagy L.G."/>
            <person name="Floudas D."/>
            <person name="Copeland A."/>
            <person name="Barry K.W."/>
            <person name="Cichocki N."/>
            <person name="Veneault-Fourrey C."/>
            <person name="LaButti K."/>
            <person name="Lindquist E.A."/>
            <person name="Lipzen A."/>
            <person name="Lundell T."/>
            <person name="Morin E."/>
            <person name="Murat C."/>
            <person name="Riley R."/>
            <person name="Ohm R."/>
            <person name="Sun H."/>
            <person name="Tunlid A."/>
            <person name="Henrissat B."/>
            <person name="Grigoriev I.V."/>
            <person name="Hibbett D.S."/>
            <person name="Martin F."/>
        </authorList>
    </citation>
    <scope>NUCLEOTIDE SEQUENCE</scope>
    <source>
        <strain evidence="2 4">441</strain>
    </source>
</reference>
<dbReference type="InterPro" id="IPR036397">
    <property type="entry name" value="RNaseH_sf"/>
</dbReference>
<reference evidence="2 4" key="1">
    <citation type="submission" date="2014-04" db="EMBL/GenBank/DDBJ databases">
        <authorList>
            <consortium name="DOE Joint Genome Institute"/>
            <person name="Kuo A."/>
            <person name="Kohler A."/>
            <person name="Costa M.D."/>
            <person name="Nagy L.G."/>
            <person name="Floudas D."/>
            <person name="Copeland A."/>
            <person name="Barry K.W."/>
            <person name="Cichocki N."/>
            <person name="Veneault-Fourrey C."/>
            <person name="LaButti K."/>
            <person name="Lindquist E.A."/>
            <person name="Lipzen A."/>
            <person name="Lundell T."/>
            <person name="Morin E."/>
            <person name="Murat C."/>
            <person name="Sun H."/>
            <person name="Tunlid A."/>
            <person name="Henrissat B."/>
            <person name="Grigoriev I.V."/>
            <person name="Hibbett D.S."/>
            <person name="Martin F."/>
            <person name="Nordberg H.P."/>
            <person name="Cantor M.N."/>
            <person name="Hua S.X."/>
        </authorList>
    </citation>
    <scope>NUCLEOTIDE SEQUENCE [LARGE SCALE GENOMIC DNA]</scope>
    <source>
        <strain evidence="2 4">441</strain>
    </source>
</reference>
<dbReference type="EMBL" id="KN834129">
    <property type="protein sequence ID" value="KIK12021.1"/>
    <property type="molecule type" value="Genomic_DNA"/>
</dbReference>
<dbReference type="GO" id="GO:0003676">
    <property type="term" value="F:nucleic acid binding"/>
    <property type="evidence" value="ECO:0007669"/>
    <property type="project" value="InterPro"/>
</dbReference>
<dbReference type="InterPro" id="IPR038717">
    <property type="entry name" value="Tc1-like_DDE_dom"/>
</dbReference>
<dbReference type="STRING" id="765257.A0A0C9YUR7"/>
<dbReference type="Pfam" id="PF13358">
    <property type="entry name" value="DDE_3"/>
    <property type="match status" value="1"/>
</dbReference>
<gene>
    <name evidence="2" type="ORF">PISMIDRAFT_31802</name>
    <name evidence="3" type="ORF">PISMIDRAFT_31810</name>
</gene>
<feature type="non-terminal residue" evidence="2">
    <location>
        <position position="1"/>
    </location>
</feature>
<evidence type="ECO:0000313" key="4">
    <source>
        <dbReference type="Proteomes" id="UP000054018"/>
    </source>
</evidence>
<dbReference type="PANTHER" id="PTHR46564">
    <property type="entry name" value="TRANSPOSASE"/>
    <property type="match status" value="1"/>
</dbReference>
<keyword evidence="4" id="KW-1185">Reference proteome</keyword>
<dbReference type="PANTHER" id="PTHR46564:SF1">
    <property type="entry name" value="TRANSPOSASE"/>
    <property type="match status" value="1"/>
</dbReference>
<dbReference type="AlphaFoldDB" id="A0A0C9YUR7"/>
<dbReference type="EMBL" id="KN834184">
    <property type="protein sequence ID" value="KIK11608.1"/>
    <property type="molecule type" value="Genomic_DNA"/>
</dbReference>
<feature type="non-terminal residue" evidence="2">
    <location>
        <position position="95"/>
    </location>
</feature>
<accession>A0A0C9YUR7</accession>
<sequence length="95" mass="10680">LVFVDESGCNQITTKHPMAWSPIGMHARCHDYFVQGQKYSILPALSLDGVLHLDIQECAYTAATFNEFINNLLDNMNPFPQKNSVIVMDNASIHK</sequence>
<dbReference type="Gene3D" id="3.30.420.10">
    <property type="entry name" value="Ribonuclease H-like superfamily/Ribonuclease H"/>
    <property type="match status" value="1"/>
</dbReference>
<reference evidence="4" key="2">
    <citation type="submission" date="2015-01" db="EMBL/GenBank/DDBJ databases">
        <title>Evolutionary Origins and Diversification of the Mycorrhizal Mutualists.</title>
        <authorList>
            <consortium name="DOE Joint Genome Institute"/>
            <consortium name="Mycorrhizal Genomics Consortium"/>
            <person name="Kohler A."/>
            <person name="Kuo A."/>
            <person name="Nagy L.G."/>
            <person name="Floudas D."/>
            <person name="Copeland A."/>
            <person name="Barry K.W."/>
            <person name="Cichocki N."/>
            <person name="Veneault-Fourrey C."/>
            <person name="LaButti K."/>
            <person name="Lindquist E.A."/>
            <person name="Lipzen A."/>
            <person name="Lundell T."/>
            <person name="Morin E."/>
            <person name="Murat C."/>
            <person name="Riley R."/>
            <person name="Ohm R."/>
            <person name="Sun H."/>
            <person name="Tunlid A."/>
            <person name="Henrissat B."/>
            <person name="Grigoriev I.V."/>
            <person name="Hibbett D.S."/>
            <person name="Martin F."/>
        </authorList>
    </citation>
    <scope>NUCLEOTIDE SEQUENCE [LARGE SCALE GENOMIC DNA]</scope>
    <source>
        <strain evidence="4">441</strain>
    </source>
</reference>
<name>A0A0C9YUR7_9AGAM</name>
<feature type="domain" description="Tc1-like transposase DDE" evidence="1">
    <location>
        <begin position="1"/>
        <end position="95"/>
    </location>
</feature>
<evidence type="ECO:0000313" key="3">
    <source>
        <dbReference type="EMBL" id="KIK12021.1"/>
    </source>
</evidence>
<dbReference type="Proteomes" id="UP000054018">
    <property type="component" value="Unassembled WGS sequence"/>
</dbReference>
<protein>
    <recommendedName>
        <fullName evidence="1">Tc1-like transposase DDE domain-containing protein</fullName>
    </recommendedName>
</protein>
<organism evidence="2 4">
    <name type="scientific">Pisolithus microcarpus 441</name>
    <dbReference type="NCBI Taxonomy" id="765257"/>
    <lineage>
        <taxon>Eukaryota</taxon>
        <taxon>Fungi</taxon>
        <taxon>Dikarya</taxon>
        <taxon>Basidiomycota</taxon>
        <taxon>Agaricomycotina</taxon>
        <taxon>Agaricomycetes</taxon>
        <taxon>Agaricomycetidae</taxon>
        <taxon>Boletales</taxon>
        <taxon>Sclerodermatineae</taxon>
        <taxon>Pisolithaceae</taxon>
        <taxon>Pisolithus</taxon>
    </lineage>
</organism>
<dbReference type="HOGENOM" id="CLU_056788_11_1_1"/>
<proteinExistence type="predicted"/>
<evidence type="ECO:0000313" key="2">
    <source>
        <dbReference type="EMBL" id="KIK11608.1"/>
    </source>
</evidence>
<dbReference type="OrthoDB" id="2142724at2759"/>